<protein>
    <submittedName>
        <fullName evidence="1">Uncharacterized protein</fullName>
    </submittedName>
</protein>
<dbReference type="AlphaFoldDB" id="A0AAD7FVJ5"/>
<comment type="caution">
    <text evidence="1">The sequence shown here is derived from an EMBL/GenBank/DDBJ whole genome shotgun (WGS) entry which is preliminary data.</text>
</comment>
<dbReference type="Proteomes" id="UP001221757">
    <property type="component" value="Unassembled WGS sequence"/>
</dbReference>
<name>A0AAD7FVJ5_MYCRO</name>
<keyword evidence="2" id="KW-1185">Reference proteome</keyword>
<organism evidence="1 2">
    <name type="scientific">Mycena rosella</name>
    <name type="common">Pink bonnet</name>
    <name type="synonym">Agaricus rosellus</name>
    <dbReference type="NCBI Taxonomy" id="1033263"/>
    <lineage>
        <taxon>Eukaryota</taxon>
        <taxon>Fungi</taxon>
        <taxon>Dikarya</taxon>
        <taxon>Basidiomycota</taxon>
        <taxon>Agaricomycotina</taxon>
        <taxon>Agaricomycetes</taxon>
        <taxon>Agaricomycetidae</taxon>
        <taxon>Agaricales</taxon>
        <taxon>Marasmiineae</taxon>
        <taxon>Mycenaceae</taxon>
        <taxon>Mycena</taxon>
    </lineage>
</organism>
<reference evidence="1" key="1">
    <citation type="submission" date="2023-03" db="EMBL/GenBank/DDBJ databases">
        <title>Massive genome expansion in bonnet fungi (Mycena s.s.) driven by repeated elements and novel gene families across ecological guilds.</title>
        <authorList>
            <consortium name="Lawrence Berkeley National Laboratory"/>
            <person name="Harder C.B."/>
            <person name="Miyauchi S."/>
            <person name="Viragh M."/>
            <person name="Kuo A."/>
            <person name="Thoen E."/>
            <person name="Andreopoulos B."/>
            <person name="Lu D."/>
            <person name="Skrede I."/>
            <person name="Drula E."/>
            <person name="Henrissat B."/>
            <person name="Morin E."/>
            <person name="Kohler A."/>
            <person name="Barry K."/>
            <person name="LaButti K."/>
            <person name="Morin E."/>
            <person name="Salamov A."/>
            <person name="Lipzen A."/>
            <person name="Mereny Z."/>
            <person name="Hegedus B."/>
            <person name="Baldrian P."/>
            <person name="Stursova M."/>
            <person name="Weitz H."/>
            <person name="Taylor A."/>
            <person name="Grigoriev I.V."/>
            <person name="Nagy L.G."/>
            <person name="Martin F."/>
            <person name="Kauserud H."/>
        </authorList>
    </citation>
    <scope>NUCLEOTIDE SEQUENCE</scope>
    <source>
        <strain evidence="1">CBHHK067</strain>
    </source>
</reference>
<evidence type="ECO:0000313" key="1">
    <source>
        <dbReference type="EMBL" id="KAJ7640217.1"/>
    </source>
</evidence>
<evidence type="ECO:0000313" key="2">
    <source>
        <dbReference type="Proteomes" id="UP001221757"/>
    </source>
</evidence>
<proteinExistence type="predicted"/>
<sequence>MPNCVLPSCYQAATESWLGATERYLGGDLSTRIPRLLTLRSATKQSGFFLMSLTDAFPQAPFNGIRRRFVFTQGLLRQLLIVPQAVERNKYETVPIAYVKEYLREKNGRQDMLSTTMGKKDGIQIHGSTPSRRVILRYPGPGGCHVEREILGEAVFKAGNSLAKLTLTLHDES</sequence>
<accession>A0AAD7FVJ5</accession>
<dbReference type="EMBL" id="JARKIE010000431">
    <property type="protein sequence ID" value="KAJ7640217.1"/>
    <property type="molecule type" value="Genomic_DNA"/>
</dbReference>
<gene>
    <name evidence="1" type="ORF">B0H17DRAFT_1149032</name>
</gene>